<dbReference type="PANTHER" id="PTHR28004:SF8">
    <property type="entry name" value="D-SERINE DEAMINASE"/>
    <property type="match status" value="1"/>
</dbReference>
<dbReference type="Gene3D" id="3.20.20.10">
    <property type="entry name" value="Alanine racemase"/>
    <property type="match status" value="1"/>
</dbReference>
<dbReference type="OrthoDB" id="9811417at2"/>
<proteinExistence type="inferred from homology"/>
<dbReference type="RefSeq" id="WP_141175079.1">
    <property type="nucleotide sequence ID" value="NZ_JBHUFX010000032.1"/>
</dbReference>
<keyword evidence="5" id="KW-1185">Reference proteome</keyword>
<dbReference type="Pfam" id="PF14031">
    <property type="entry name" value="D-ser_dehydrat"/>
    <property type="match status" value="1"/>
</dbReference>
<dbReference type="InterPro" id="IPR001608">
    <property type="entry name" value="Ala_racemase_N"/>
</dbReference>
<evidence type="ECO:0000256" key="1">
    <source>
        <dbReference type="ARBA" id="ARBA00005323"/>
    </source>
</evidence>
<evidence type="ECO:0000313" key="5">
    <source>
        <dbReference type="Proteomes" id="UP000319523"/>
    </source>
</evidence>
<organism evidence="4 5">
    <name type="scientific">Mixta tenebrionis</name>
    <dbReference type="NCBI Taxonomy" id="2562439"/>
    <lineage>
        <taxon>Bacteria</taxon>
        <taxon>Pseudomonadati</taxon>
        <taxon>Pseudomonadota</taxon>
        <taxon>Gammaproteobacteria</taxon>
        <taxon>Enterobacterales</taxon>
        <taxon>Erwiniaceae</taxon>
        <taxon>Mixta</taxon>
    </lineage>
</organism>
<dbReference type="InterPro" id="IPR042208">
    <property type="entry name" value="D-ser_dehydrat-like_sf"/>
</dbReference>
<dbReference type="EMBL" id="VHQI01000002">
    <property type="protein sequence ID" value="TPW43890.1"/>
    <property type="molecule type" value="Genomic_DNA"/>
</dbReference>
<dbReference type="Proteomes" id="UP000319523">
    <property type="component" value="Unassembled WGS sequence"/>
</dbReference>
<dbReference type="CDD" id="cd06818">
    <property type="entry name" value="PLPDE_III_cryptic_DSD"/>
    <property type="match status" value="1"/>
</dbReference>
<keyword evidence="2" id="KW-0456">Lyase</keyword>
<gene>
    <name evidence="4" type="ORF">FKM52_04965</name>
</gene>
<evidence type="ECO:0000256" key="2">
    <source>
        <dbReference type="ARBA" id="ARBA00023239"/>
    </source>
</evidence>
<protein>
    <submittedName>
        <fullName evidence="4">Amino acid deaminase</fullName>
    </submittedName>
</protein>
<dbReference type="AlphaFoldDB" id="A0A506VFP2"/>
<reference evidence="4 5" key="1">
    <citation type="submission" date="2019-06" db="EMBL/GenBank/DDBJ databases">
        <authorList>
            <person name="Yang Y."/>
        </authorList>
    </citation>
    <scope>NUCLEOTIDE SEQUENCE [LARGE SCALE GENOMIC DNA]</scope>
    <source>
        <strain evidence="4 5">BIT-26</strain>
    </source>
</reference>
<feature type="domain" description="D-serine dehydratase-like" evidence="3">
    <location>
        <begin position="289"/>
        <end position="387"/>
    </location>
</feature>
<dbReference type="GO" id="GO:0016829">
    <property type="term" value="F:lyase activity"/>
    <property type="evidence" value="ECO:0007669"/>
    <property type="project" value="UniProtKB-KW"/>
</dbReference>
<dbReference type="InterPro" id="IPR051466">
    <property type="entry name" value="D-amino_acid_metab_enzyme"/>
</dbReference>
<accession>A0A506VFP2</accession>
<dbReference type="PANTHER" id="PTHR28004">
    <property type="entry name" value="ZGC:162816-RELATED"/>
    <property type="match status" value="1"/>
</dbReference>
<comment type="similarity">
    <text evidence="1">Belongs to the DSD1 family.</text>
</comment>
<evidence type="ECO:0000259" key="3">
    <source>
        <dbReference type="SMART" id="SM01119"/>
    </source>
</evidence>
<dbReference type="SUPFAM" id="SSF51419">
    <property type="entry name" value="PLP-binding barrel"/>
    <property type="match status" value="1"/>
</dbReference>
<dbReference type="SMART" id="SM01119">
    <property type="entry name" value="D-ser_dehydrat"/>
    <property type="match status" value="1"/>
</dbReference>
<sequence length="400" mass="43693">MFTLTQPEKGLPVTGDSLLTDVSLPALVLHQDALEHNLKWMQALADRYGAVLAPHGKTTMAPALFRRQIAAGAWGITLATAVQCAVAAQAGIRRILLANQLVGRANMQIVADIVRQTDSDFYCLVDSVENVRQLGAFFAERQLRLNVLLELGVADGRCGCRSDEQALAVAAAIQAQPALQLCGIEGYEGVIGGAQPQREVDAFIDRLVAVALKLRNAGAFSVPQPLITASGSAWYDRVAAAFSREEAQNAFLPVLRPGCYLVHDHGLYQRAQQQVLARQPQLQDALLPAMEVFACVQSAPEPGRVIVALGKRDIAHDDMPVALRVWRQGATQPAAMGEEWRVVRLMDQHLFLQGPAEHDLQPGDIIAFGASHPCLTFDKWRRFCLVDARLKVREVLQTCF</sequence>
<comment type="caution">
    <text evidence="4">The sequence shown here is derived from an EMBL/GenBank/DDBJ whole genome shotgun (WGS) entry which is preliminary data.</text>
</comment>
<dbReference type="Gene3D" id="2.40.37.20">
    <property type="entry name" value="D-serine dehydratase-like domain"/>
    <property type="match status" value="1"/>
</dbReference>
<evidence type="ECO:0000313" key="4">
    <source>
        <dbReference type="EMBL" id="TPW43890.1"/>
    </source>
</evidence>
<dbReference type="Pfam" id="PF01168">
    <property type="entry name" value="Ala_racemase_N"/>
    <property type="match status" value="1"/>
</dbReference>
<name>A0A506VFP2_9GAMM</name>
<dbReference type="InterPro" id="IPR029066">
    <property type="entry name" value="PLP-binding_barrel"/>
</dbReference>
<dbReference type="InterPro" id="IPR026956">
    <property type="entry name" value="D-ser_dehydrat-like_dom"/>
</dbReference>